<dbReference type="InterPro" id="IPR043502">
    <property type="entry name" value="DNA/RNA_pol_sf"/>
</dbReference>
<dbReference type="InterPro" id="IPR000477">
    <property type="entry name" value="RT_dom"/>
</dbReference>
<evidence type="ECO:0000313" key="3">
    <source>
        <dbReference type="EMBL" id="KAD1131221.1"/>
    </source>
</evidence>
<dbReference type="InterPro" id="IPR005135">
    <property type="entry name" value="Endo/exonuclease/phosphatase"/>
</dbReference>
<dbReference type="SUPFAM" id="SSF56672">
    <property type="entry name" value="DNA/RNA polymerases"/>
    <property type="match status" value="1"/>
</dbReference>
<dbReference type="PROSITE" id="PS50878">
    <property type="entry name" value="RT_POL"/>
    <property type="match status" value="1"/>
</dbReference>
<dbReference type="Pfam" id="PF00078">
    <property type="entry name" value="RVT_1"/>
    <property type="match status" value="1"/>
</dbReference>
<dbReference type="Gene3D" id="3.60.10.10">
    <property type="entry name" value="Endonuclease/exonuclease/phosphatase"/>
    <property type="match status" value="1"/>
</dbReference>
<keyword evidence="1" id="KW-0812">Transmembrane</keyword>
<dbReference type="Gene3D" id="3.30.70.270">
    <property type="match status" value="1"/>
</dbReference>
<keyword evidence="1" id="KW-0472">Membrane</keyword>
<dbReference type="OrthoDB" id="1726353at2759"/>
<comment type="caution">
    <text evidence="3">The sequence shown here is derived from an EMBL/GenBank/DDBJ whole genome shotgun (WGS) entry which is preliminary data.</text>
</comment>
<dbReference type="InterPro" id="IPR036691">
    <property type="entry name" value="Endo/exonu/phosph_ase_sf"/>
</dbReference>
<dbReference type="EMBL" id="SZYD01001044">
    <property type="protein sequence ID" value="KAD1131221.1"/>
    <property type="molecule type" value="Genomic_DNA"/>
</dbReference>
<protein>
    <recommendedName>
        <fullName evidence="2">Reverse transcriptase domain-containing protein</fullName>
    </recommendedName>
</protein>
<dbReference type="SUPFAM" id="SSF56219">
    <property type="entry name" value="DNase I-like"/>
    <property type="match status" value="1"/>
</dbReference>
<proteinExistence type="predicted"/>
<gene>
    <name evidence="3" type="ORF">E3N88_43235</name>
</gene>
<dbReference type="Pfam" id="PF03372">
    <property type="entry name" value="Exo_endo_phos"/>
    <property type="match status" value="1"/>
</dbReference>
<evidence type="ECO:0000313" key="4">
    <source>
        <dbReference type="Proteomes" id="UP000326396"/>
    </source>
</evidence>
<dbReference type="Proteomes" id="UP000326396">
    <property type="component" value="Unassembled WGS sequence"/>
</dbReference>
<keyword evidence="4" id="KW-1185">Reference proteome</keyword>
<keyword evidence="1" id="KW-1133">Transmembrane helix</keyword>
<dbReference type="InterPro" id="IPR043128">
    <property type="entry name" value="Rev_trsase/Diguanyl_cyclase"/>
</dbReference>
<dbReference type="PANTHER" id="PTHR19446">
    <property type="entry name" value="REVERSE TRANSCRIPTASES"/>
    <property type="match status" value="1"/>
</dbReference>
<evidence type="ECO:0000256" key="1">
    <source>
        <dbReference type="SAM" id="Phobius"/>
    </source>
</evidence>
<reference evidence="3 4" key="1">
    <citation type="submission" date="2019-05" db="EMBL/GenBank/DDBJ databases">
        <title>Mikania micrantha, genome provides insights into the molecular mechanism of rapid growth.</title>
        <authorList>
            <person name="Liu B."/>
        </authorList>
    </citation>
    <scope>NUCLEOTIDE SEQUENCE [LARGE SCALE GENOMIC DNA]</scope>
    <source>
        <strain evidence="3">NLD-2019</strain>
        <tissue evidence="3">Leaf</tissue>
    </source>
</reference>
<feature type="domain" description="Reverse transcriptase" evidence="2">
    <location>
        <begin position="533"/>
        <end position="799"/>
    </location>
</feature>
<dbReference type="CDD" id="cd09076">
    <property type="entry name" value="L1-EN"/>
    <property type="match status" value="1"/>
</dbReference>
<accession>A0A5N6LFF0</accession>
<feature type="transmembrane region" description="Helical" evidence="1">
    <location>
        <begin position="979"/>
        <end position="999"/>
    </location>
</feature>
<sequence length="1107" mass="129166">MSRLNDRTETDRRIGGTRYGRAHYDTLRSCPGRRGVGRRNNRTGEILRIGSWNIGTLTGRVLELVDALRRRKVKIACLQETRWKGTKGAEYNGYKLWHSGSNGVKNGVGFLVSRELQDQLVEVRRYNDRIMMLRMVVGEEAIAIVSAYAPHVGLGENERREFWDCMDEVMRNIPTDEKVCIGGDFNGHIGKEEEGFPMVHGGFGFGSRNESGVTLLEFAVAHDLCIINSFFKKRDSHLITFSSGGRDTQIDYLMMRRADRGRWWDCKVFPRETVVSQHKLLAMDIVMRKRLVDGKRKNPQIRWGALKGEKIALFSNKVFEERHTSTCEDANRMWEDMAEKVITAAKETLGMTTGNKSGQKESWWWNEEVQIKVREKQQRFREFVRCTESAERANLKTRYKDAKREAKKTVSEAKSKAYMEMYTRLETKEGEHAMFKIAKARERKRQDLGVVKFIKGEDGRVLSNYQEIDRRNPTSIGTSGNNCYCRRITIEEVFAALKRMGRRKAVGPDDIPIEVWKCLGDEGLGWLTMLFNTILKTGNMPNKWRSSTLIPLYKNKGDAQCCENYRGIKLLSHTMKLWERVIETRLRRETQVTENQFGFMPGRSTTEAIHILRRLMEKYREKRKDLHMVFIDLEKAYDSVPRQVIWDALESRGIPQRYIVAIKDTYENAKTSVRTPVGDTDFFPVEVGLHQGSALSPFLFAVILDELSRSIQDHIPWCMLFADDIVLVAETKEELNGRLEEWRTSLEQRGLRISRTKTEYLHCKFTEANEEDEDEDDQLTIGGQEVPGTTRFKYLGSFIQSDGGIDSDVAHRVQAGWKKWRAATAIICDRKFPEKLKGKFYRVAIRPAMMYGTDCWPIKKNQARKLETAEMRMLRWMCGHTRIDRIRNEVFRERLQVANISDKVREGRLRWFGHVRRRSQSAPVRRIELITVEGKRGRGRPRLTWEEQIRQDLAALHLSEDMIYDRSQWRRRIKVRRMAGWYVFIFAGWWVDMWLYAGWWDGQIWFKMKVPPIPNSTIPFFSSFQLTFPLRQPPIHLHRHRCIDRSIDAHPFYGNRNPVKLTFLRQPEHRLTSFLTTAGCLIMRVPFSSECHCFQRTDKFKVSSVNA</sequence>
<dbReference type="GO" id="GO:0003824">
    <property type="term" value="F:catalytic activity"/>
    <property type="evidence" value="ECO:0007669"/>
    <property type="project" value="InterPro"/>
</dbReference>
<evidence type="ECO:0000259" key="2">
    <source>
        <dbReference type="PROSITE" id="PS50878"/>
    </source>
</evidence>
<dbReference type="AlphaFoldDB" id="A0A5N6LFF0"/>
<organism evidence="3 4">
    <name type="scientific">Mikania micrantha</name>
    <name type="common">bitter vine</name>
    <dbReference type="NCBI Taxonomy" id="192012"/>
    <lineage>
        <taxon>Eukaryota</taxon>
        <taxon>Viridiplantae</taxon>
        <taxon>Streptophyta</taxon>
        <taxon>Embryophyta</taxon>
        <taxon>Tracheophyta</taxon>
        <taxon>Spermatophyta</taxon>
        <taxon>Magnoliopsida</taxon>
        <taxon>eudicotyledons</taxon>
        <taxon>Gunneridae</taxon>
        <taxon>Pentapetalae</taxon>
        <taxon>asterids</taxon>
        <taxon>campanulids</taxon>
        <taxon>Asterales</taxon>
        <taxon>Asteraceae</taxon>
        <taxon>Asteroideae</taxon>
        <taxon>Heliantheae alliance</taxon>
        <taxon>Eupatorieae</taxon>
        <taxon>Mikania</taxon>
    </lineage>
</organism>
<dbReference type="CDD" id="cd01650">
    <property type="entry name" value="RT_nLTR_like"/>
    <property type="match status" value="1"/>
</dbReference>
<name>A0A5N6LFF0_9ASTR</name>